<accession>A0ABX0SEW9</accession>
<dbReference type="SUPFAM" id="SSF50249">
    <property type="entry name" value="Nucleic acid-binding proteins"/>
    <property type="match status" value="1"/>
</dbReference>
<dbReference type="EMBL" id="JAAMOZ010000001">
    <property type="protein sequence ID" value="NIH56938.1"/>
    <property type="molecule type" value="Genomic_DNA"/>
</dbReference>
<keyword evidence="3 4" id="KW-0949">S-adenosyl-L-methionine</keyword>
<dbReference type="PROSITE" id="PS50926">
    <property type="entry name" value="TRAM"/>
    <property type="match status" value="1"/>
</dbReference>
<dbReference type="InterPro" id="IPR012340">
    <property type="entry name" value="NA-bd_OB-fold"/>
</dbReference>
<feature type="binding site" evidence="4">
    <location>
        <position position="326"/>
    </location>
    <ligand>
        <name>S-adenosyl-L-methionine</name>
        <dbReference type="ChEBI" id="CHEBI:59789"/>
    </ligand>
</feature>
<feature type="binding site" evidence="4">
    <location>
        <position position="265"/>
    </location>
    <ligand>
        <name>S-adenosyl-L-methionine</name>
        <dbReference type="ChEBI" id="CHEBI:59789"/>
    </ligand>
</feature>
<evidence type="ECO:0000256" key="3">
    <source>
        <dbReference type="ARBA" id="ARBA00022691"/>
    </source>
</evidence>
<evidence type="ECO:0000259" key="5">
    <source>
        <dbReference type="PROSITE" id="PS50926"/>
    </source>
</evidence>
<name>A0ABX0SEW9_9ACTN</name>
<keyword evidence="7" id="KW-1185">Reference proteome</keyword>
<dbReference type="Pfam" id="PF05958">
    <property type="entry name" value="tRNA_U5-meth_tr"/>
    <property type="match status" value="1"/>
</dbReference>
<dbReference type="PANTHER" id="PTHR11061">
    <property type="entry name" value="RNA M5U METHYLTRANSFERASE"/>
    <property type="match status" value="1"/>
</dbReference>
<dbReference type="SUPFAM" id="SSF53335">
    <property type="entry name" value="S-adenosyl-L-methionine-dependent methyltransferases"/>
    <property type="match status" value="1"/>
</dbReference>
<gene>
    <name evidence="6" type="ORF">FB473_001583</name>
</gene>
<dbReference type="Gene3D" id="3.40.50.150">
    <property type="entry name" value="Vaccinia Virus protein VP39"/>
    <property type="match status" value="2"/>
</dbReference>
<evidence type="ECO:0000256" key="2">
    <source>
        <dbReference type="ARBA" id="ARBA00022679"/>
    </source>
</evidence>
<feature type="domain" description="TRAM" evidence="5">
    <location>
        <begin position="14"/>
        <end position="74"/>
    </location>
</feature>
<dbReference type="Pfam" id="PF01938">
    <property type="entry name" value="TRAM"/>
    <property type="match status" value="1"/>
</dbReference>
<evidence type="ECO:0000313" key="6">
    <source>
        <dbReference type="EMBL" id="NIH56938.1"/>
    </source>
</evidence>
<comment type="similarity">
    <text evidence="4">Belongs to the class I-like SAM-binding methyltransferase superfamily. RNA M5U methyltransferase family.</text>
</comment>
<evidence type="ECO:0000313" key="7">
    <source>
        <dbReference type="Proteomes" id="UP000749311"/>
    </source>
</evidence>
<organism evidence="6 7">
    <name type="scientific">Brooklawnia cerclae</name>
    <dbReference type="NCBI Taxonomy" id="349934"/>
    <lineage>
        <taxon>Bacteria</taxon>
        <taxon>Bacillati</taxon>
        <taxon>Actinomycetota</taxon>
        <taxon>Actinomycetes</taxon>
        <taxon>Propionibacteriales</taxon>
        <taxon>Propionibacteriaceae</taxon>
        <taxon>Brooklawnia</taxon>
    </lineage>
</organism>
<dbReference type="InterPro" id="IPR002792">
    <property type="entry name" value="TRAM_dom"/>
</dbReference>
<dbReference type="InterPro" id="IPR029063">
    <property type="entry name" value="SAM-dependent_MTases_sf"/>
</dbReference>
<dbReference type="PROSITE" id="PS51687">
    <property type="entry name" value="SAM_MT_RNA_M5U"/>
    <property type="match status" value="1"/>
</dbReference>
<sequence length="400" mass="42494">MGTDRQARATEPPAIVEGAVAGPIEVGPIAHGGHCVARLDGRVVFVRHALPGETVTVRITDTSHERFWWADAATVIAPSPDRVSPPCPIAGVCGGCDFQHVRVDAQRGLKADVVAEQLSRLAGIHRSVTVEAVPGDDGGLGWRTRMRYLLADGRVGMRAWRSGRLVPLPDGGCLLARPEGRDEPFAHTSETGELQVVVASSGMTVLRDGEVLAGKAVVEERASGRAYKVRADGFWQVHPGAADALVEAVMAGLRPETGEHAIDLYCGVGLFAGALVDAGCRVTGVESDRAAVELARGNVPEARFHTGRVERTLGRLPRRADLVVLDPPRTGARAAVVRHVVGLGARRIAYVACDPAALARDLATFADEGYELASLRAFDLFPMTHHIECVAILTPAVRES</sequence>
<dbReference type="PANTHER" id="PTHR11061:SF30">
    <property type="entry name" value="TRNA (URACIL(54)-C(5))-METHYLTRANSFERASE"/>
    <property type="match status" value="1"/>
</dbReference>
<dbReference type="PROSITE" id="PS01231">
    <property type="entry name" value="TRMA_2"/>
    <property type="match status" value="1"/>
</dbReference>
<feature type="binding site" evidence="4">
    <location>
        <position position="236"/>
    </location>
    <ligand>
        <name>S-adenosyl-L-methionine</name>
        <dbReference type="ChEBI" id="CHEBI:59789"/>
    </ligand>
</feature>
<dbReference type="Proteomes" id="UP000749311">
    <property type="component" value="Unassembled WGS sequence"/>
</dbReference>
<comment type="caution">
    <text evidence="6">The sequence shown here is derived from an EMBL/GenBank/DDBJ whole genome shotgun (WGS) entry which is preliminary data.</text>
</comment>
<reference evidence="6 7" key="1">
    <citation type="submission" date="2020-02" db="EMBL/GenBank/DDBJ databases">
        <title>Sequencing the genomes of 1000 actinobacteria strains.</title>
        <authorList>
            <person name="Klenk H.-P."/>
        </authorList>
    </citation>
    <scope>NUCLEOTIDE SEQUENCE [LARGE SCALE GENOMIC DNA]</scope>
    <source>
        <strain evidence="6 7">DSM 19609</strain>
    </source>
</reference>
<proteinExistence type="inferred from homology"/>
<keyword evidence="1 4" id="KW-0489">Methyltransferase</keyword>
<evidence type="ECO:0000256" key="4">
    <source>
        <dbReference type="PROSITE-ProRule" id="PRU01024"/>
    </source>
</evidence>
<dbReference type="CDD" id="cd02440">
    <property type="entry name" value="AdoMet_MTases"/>
    <property type="match status" value="1"/>
</dbReference>
<dbReference type="InterPro" id="IPR010280">
    <property type="entry name" value="U5_MeTrfase_fam"/>
</dbReference>
<feature type="binding site" evidence="4">
    <location>
        <position position="286"/>
    </location>
    <ligand>
        <name>S-adenosyl-L-methionine</name>
        <dbReference type="ChEBI" id="CHEBI:59789"/>
    </ligand>
</feature>
<dbReference type="InterPro" id="IPR030391">
    <property type="entry name" value="MeTrfase_TrmA_CS"/>
</dbReference>
<keyword evidence="2 4" id="KW-0808">Transferase</keyword>
<protein>
    <submittedName>
        <fullName evidence="6">tRNA/tmRNA/rRNA uracil-C5-methylase (TrmA/RlmC/RlmD family)</fullName>
    </submittedName>
</protein>
<dbReference type="Gene3D" id="2.40.50.140">
    <property type="entry name" value="Nucleic acid-binding proteins"/>
    <property type="match status" value="1"/>
</dbReference>
<evidence type="ECO:0000256" key="1">
    <source>
        <dbReference type="ARBA" id="ARBA00022603"/>
    </source>
</evidence>
<feature type="active site" description="Nucleophile" evidence="4">
    <location>
        <position position="353"/>
    </location>
</feature>